<evidence type="ECO:0000256" key="1">
    <source>
        <dbReference type="ARBA" id="ARBA00004141"/>
    </source>
</evidence>
<evidence type="ECO:0000313" key="7">
    <source>
        <dbReference type="EMBL" id="CAH0692361.1"/>
    </source>
</evidence>
<keyword evidence="2 5" id="KW-0812">Transmembrane</keyword>
<dbReference type="InterPro" id="IPR013717">
    <property type="entry name" value="PIG-P"/>
</dbReference>
<dbReference type="Proteomes" id="UP001153292">
    <property type="component" value="Chromosome 6"/>
</dbReference>
<dbReference type="PANTHER" id="PTHR46346">
    <property type="entry name" value="PHOSPHATIDYLINOSITOL N-ACETYLGLUCOSAMINYLTRANSFERASE SUBUNIT P"/>
    <property type="match status" value="1"/>
</dbReference>
<keyword evidence="3 5" id="KW-1133">Transmembrane helix</keyword>
<name>A0ABN8EEY9_CHISP</name>
<gene>
    <name evidence="7" type="ORF">CHILSU_LOCUS9858</name>
</gene>
<organism evidence="7 8">
    <name type="scientific">Chilo suppressalis</name>
    <name type="common">Asiatic rice borer moth</name>
    <dbReference type="NCBI Taxonomy" id="168631"/>
    <lineage>
        <taxon>Eukaryota</taxon>
        <taxon>Metazoa</taxon>
        <taxon>Ecdysozoa</taxon>
        <taxon>Arthropoda</taxon>
        <taxon>Hexapoda</taxon>
        <taxon>Insecta</taxon>
        <taxon>Pterygota</taxon>
        <taxon>Neoptera</taxon>
        <taxon>Endopterygota</taxon>
        <taxon>Lepidoptera</taxon>
        <taxon>Glossata</taxon>
        <taxon>Ditrysia</taxon>
        <taxon>Pyraloidea</taxon>
        <taxon>Crambidae</taxon>
        <taxon>Crambinae</taxon>
        <taxon>Chilo</taxon>
    </lineage>
</organism>
<evidence type="ECO:0000256" key="2">
    <source>
        <dbReference type="ARBA" id="ARBA00022692"/>
    </source>
</evidence>
<dbReference type="InterPro" id="IPR052263">
    <property type="entry name" value="GPI_Anchor_Biosynth"/>
</dbReference>
<feature type="transmembrane region" description="Helical" evidence="5">
    <location>
        <begin position="12"/>
        <end position="33"/>
    </location>
</feature>
<dbReference type="Pfam" id="PF08510">
    <property type="entry name" value="PIG-P"/>
    <property type="match status" value="1"/>
</dbReference>
<keyword evidence="8" id="KW-1185">Reference proteome</keyword>
<evidence type="ECO:0000256" key="3">
    <source>
        <dbReference type="ARBA" id="ARBA00022989"/>
    </source>
</evidence>
<keyword evidence="4 5" id="KW-0472">Membrane</keyword>
<feature type="domain" description="PIG-P" evidence="6">
    <location>
        <begin position="12"/>
        <end position="151"/>
    </location>
</feature>
<accession>A0ABN8EEY9</accession>
<dbReference type="PANTHER" id="PTHR46346:SF1">
    <property type="entry name" value="PHOSPHATIDYLINOSITOL N-ACETYLGLUCOSAMINYLTRANSFERASE SUBUNIT P"/>
    <property type="match status" value="1"/>
</dbReference>
<evidence type="ECO:0000256" key="5">
    <source>
        <dbReference type="SAM" id="Phobius"/>
    </source>
</evidence>
<reference evidence="7" key="1">
    <citation type="submission" date="2021-12" db="EMBL/GenBank/DDBJ databases">
        <authorList>
            <person name="King R."/>
        </authorList>
    </citation>
    <scope>NUCLEOTIDE SEQUENCE</scope>
</reference>
<evidence type="ECO:0000256" key="4">
    <source>
        <dbReference type="ARBA" id="ARBA00023136"/>
    </source>
</evidence>
<comment type="subcellular location">
    <subcellularLocation>
        <location evidence="1">Membrane</location>
        <topology evidence="1">Multi-pass membrane protein</topology>
    </subcellularLocation>
</comment>
<dbReference type="EMBL" id="OU963899">
    <property type="protein sequence ID" value="CAH0692361.1"/>
    <property type="molecule type" value="Genomic_DNA"/>
</dbReference>
<evidence type="ECO:0000259" key="6">
    <source>
        <dbReference type="Pfam" id="PF08510"/>
    </source>
</evidence>
<evidence type="ECO:0000313" key="8">
    <source>
        <dbReference type="Proteomes" id="UP001153292"/>
    </source>
</evidence>
<feature type="transmembrane region" description="Helical" evidence="5">
    <location>
        <begin position="53"/>
        <end position="74"/>
    </location>
</feature>
<proteinExistence type="predicted"/>
<protein>
    <recommendedName>
        <fullName evidence="6">PIG-P domain-containing protein</fullName>
    </recommendedName>
</protein>
<sequence length="154" mass="18109">MPEHTPAPTHARSLYGFFMYLFSKIVLGIYFTWAFMPDYYLHYFNIYYYPQKYWSTAVPIQFLVALTLFAFLIYPSSNLILTIDIGSINTINDPHSQKTFKKKSPKNQITNCVCHDFSKCKKNSYTSLTSVNNKVPQLQDLNIRFVCRKLYLNE</sequence>